<protein>
    <submittedName>
        <fullName evidence="1">Uncharacterized protein</fullName>
    </submittedName>
</protein>
<organism evidence="1">
    <name type="scientific">viral metagenome</name>
    <dbReference type="NCBI Taxonomy" id="1070528"/>
    <lineage>
        <taxon>unclassified sequences</taxon>
        <taxon>metagenomes</taxon>
        <taxon>organismal metagenomes</taxon>
    </lineage>
</organism>
<sequence>MPRRLTNAEYEKRDMLLSKCKADERPTRDRRILKQGKGICVKKRPETPWIRLLKNEGYLQKGESFKPIPKRGSPEYNALQAKMGKPPVIVIQEKPVVKKVHFANPIIDREATPIIEENIVPSGRFKGMTKDEFYERKTTTTKETQEINCNDYNDDEQECDITHGDKCDYDVNLRKCVRKGEVKDIEEEEDEEEDCSFFDKDPKLCTSPCYYNYQKKKCLSETAAPQKSMIDTIWEYLQAPVAPEDPGDVPKDCGEIFMTGDINVDEKNCFKNKKCYYNRLASKCERSDEFIRDAIEEEEYVPLPPVFTSSSSHKQVPIGVEYQACGDIPDQQTCDTYKNLQCIYNRQSEKCEALDDFVENTQLPTIDEEEDDWISDEDEELPNIPLPPSSTTLPAKLTEEEAETWNAASLAGDVLGLMGNIALNVAGAGWNYMTASEPVERYGVVEDLTESTEGELTESIEGKTTKRGRAQREAENLCKGQSKEWCVDPCKYDESTGCYNPNA</sequence>
<name>A0A6C0IUS5_9ZZZZ</name>
<evidence type="ECO:0000313" key="1">
    <source>
        <dbReference type="EMBL" id="QHT97034.1"/>
    </source>
</evidence>
<dbReference type="EMBL" id="MN740271">
    <property type="protein sequence ID" value="QHT97034.1"/>
    <property type="molecule type" value="Genomic_DNA"/>
</dbReference>
<proteinExistence type="predicted"/>
<dbReference type="AlphaFoldDB" id="A0A6C0IUS5"/>
<accession>A0A6C0IUS5</accession>
<reference evidence="1" key="1">
    <citation type="journal article" date="2020" name="Nature">
        <title>Giant virus diversity and host interactions through global metagenomics.</title>
        <authorList>
            <person name="Schulz F."/>
            <person name="Roux S."/>
            <person name="Paez-Espino D."/>
            <person name="Jungbluth S."/>
            <person name="Walsh D.A."/>
            <person name="Denef V.J."/>
            <person name="McMahon K.D."/>
            <person name="Konstantinidis K.T."/>
            <person name="Eloe-Fadrosh E.A."/>
            <person name="Kyrpides N.C."/>
            <person name="Woyke T."/>
        </authorList>
    </citation>
    <scope>NUCLEOTIDE SEQUENCE</scope>
    <source>
        <strain evidence="1">GVMAG-M-3300024510-1</strain>
    </source>
</reference>